<evidence type="ECO:0000256" key="4">
    <source>
        <dbReference type="SAM" id="MobiDB-lite"/>
    </source>
</evidence>
<dbReference type="Proteomes" id="UP000008672">
    <property type="component" value="Unassembled WGS sequence"/>
</dbReference>
<dbReference type="GO" id="GO:0005634">
    <property type="term" value="C:nucleus"/>
    <property type="evidence" value="ECO:0007669"/>
    <property type="project" value="TreeGrafter"/>
</dbReference>
<feature type="compositionally biased region" description="Basic residues" evidence="4">
    <location>
        <begin position="445"/>
        <end position="455"/>
    </location>
</feature>
<keyword evidence="1" id="KW-0479">Metal-binding</keyword>
<feature type="compositionally biased region" description="Acidic residues" evidence="4">
    <location>
        <begin position="692"/>
        <end position="708"/>
    </location>
</feature>
<dbReference type="PANTHER" id="PTHR17614:SF12">
    <property type="entry name" value="ZINC FINGER PROTEIN 804B"/>
    <property type="match status" value="1"/>
</dbReference>
<dbReference type="GeneTree" id="ENSGT00940000160479"/>
<dbReference type="EMBL" id="AFYH01101707">
    <property type="status" value="NOT_ANNOTATED_CDS"/>
    <property type="molecule type" value="Genomic_DNA"/>
</dbReference>
<evidence type="ECO:0000256" key="2">
    <source>
        <dbReference type="ARBA" id="ARBA00022771"/>
    </source>
</evidence>
<sequence>RLKELKQREFARNVASKSWKDEKKQEKALRRLHQLAELRKQSECLSGSGPMFRTTTVAVQKQSKKEIFTYSEETGKGSPNIPTCDGDAPPSSTSEKKWFSENGDKFCSEKRSTRRFSDNSIISQRAGVSFCFSKKAQLRLESSASVFSDNNEEANEGLGHGACKGIQHAEGFKAHLFSGEDIITNVQESTKFTQDHVDSVTASNISVDIKITEEDTKKEVLETHLLSCTPKSMFPVVIVTKSAEENFLEENLNDGENYQETSPSHLHQSDLLALQEDSLQETKPNSTVHPTEVSIQESDKSKHSAGVNCNPGQLKTDKYLERTAEGNTVTEAVITKASDFEYKSKMSPFLNVLSKDGTTTLQWPSELLLFTKSEPCISYSCNPLYFDFKLSKKNKAKELKIPEESDDHYFTMHTVDSEDKGVDIANSENSPEKQMLCENDNQTHAPKKAKIHKDSKKSQRKYELDKGDKESSLHMQKEDLINQAENTLEESGCFDVSQKDCKKKKSHTRKRKRPLKDHSSNESNGNERNSISSLKSSSKKSKTSNHNPFSYSEGESESQSSCKLSKKNLEYNPNDMSDRKSYRKSSSNTSDTLSGSSECEAETDEPSCEMYWRSSLSQRSSQGSSSYRYSSYSGDSASSLRTSYNGSYPSDIYSDSSSGSYLHHCPKTNCKSDEEYKNGHKWKKHKYSSFSDDNDGDDDDDDDDDNGDDYQRQTSHRSRSRSRDKSRTRNGKHMRMQTCCESGKSHSRSRTKYRRKSRWSSSRSYSSSNRNSSSESSHTRQTSSSERSSMTMPRHRNSRSFSRDRVYCLNNSREGIRESKNHNDFTKEERTKSQNYSQDIRSFLKHFANGSSGQSLKELTMEAKKLTTAKQLLEKVQSKKLEEKTSASEDCSPCSNRYAGKVRDFSQGYSGLELSPSIGISLTLPLIGKLPAVRKGTLKRDEISTLGSMDNKDKNEKSNMNDVTPCVNQYNNSLSKDIFKTEVECKSMHTEVKTAVDEQSNMLINYIPPHIQDCKPVPKDFPGTFPYEGYAVVTDSKETKEGQFYDSVMNLTPSEGTLDSYAMQNNEDPEHRLKERTKSISPPLAEQPITFTPDEIDKYRLLQLQAQQHMQQQILNKHVKVLPTPGAPPIATTPGIQPVPVQQHATVTTIHHSLLQRYAFSAAFHPPGNHQPVTHVYPLSHSNLTPISFSALPQTIVPAHPTALLAGHPFHLISAAAIHPAHLSLHPMSHAALFPTVLTRHPAAAAAALHLPPILHPVFPGQSLLHHSGPSA</sequence>
<feature type="region of interest" description="Disordered" evidence="4">
    <location>
        <begin position="499"/>
        <end position="834"/>
    </location>
</feature>
<dbReference type="GO" id="GO:0008270">
    <property type="term" value="F:zinc ion binding"/>
    <property type="evidence" value="ECO:0007669"/>
    <property type="project" value="UniProtKB-KW"/>
</dbReference>
<accession>H3ANH8</accession>
<feature type="compositionally biased region" description="Basic and acidic residues" evidence="4">
    <location>
        <begin position="1"/>
        <end position="11"/>
    </location>
</feature>
<protein>
    <submittedName>
        <fullName evidence="5">Zinc finger protein 804B</fullName>
    </submittedName>
</protein>
<dbReference type="HOGENOM" id="CLU_005858_0_0_1"/>
<reference evidence="5" key="3">
    <citation type="submission" date="2025-09" db="UniProtKB">
        <authorList>
            <consortium name="Ensembl"/>
        </authorList>
    </citation>
    <scope>IDENTIFICATION</scope>
</reference>
<feature type="region of interest" description="Disordered" evidence="4">
    <location>
        <begin position="281"/>
        <end position="308"/>
    </location>
</feature>
<dbReference type="OMA" id="NRHQLQT"/>
<proteinExistence type="predicted"/>
<keyword evidence="2" id="KW-0863">Zinc-finger</keyword>
<feature type="region of interest" description="Disordered" evidence="4">
    <location>
        <begin position="415"/>
        <end position="474"/>
    </location>
</feature>
<dbReference type="InterPro" id="IPR052445">
    <property type="entry name" value="ZnF-G_patch_domain"/>
</dbReference>
<name>H3ANH8_LATCH</name>
<feature type="compositionally biased region" description="Polar residues" evidence="4">
    <location>
        <begin position="281"/>
        <end position="296"/>
    </location>
</feature>
<feature type="region of interest" description="Disordered" evidence="4">
    <location>
        <begin position="72"/>
        <end position="99"/>
    </location>
</feature>
<feature type="compositionally biased region" description="Basic residues" evidence="4">
    <location>
        <begin position="745"/>
        <end position="758"/>
    </location>
</feature>
<feature type="compositionally biased region" description="Low complexity" evidence="4">
    <location>
        <begin position="759"/>
        <end position="789"/>
    </location>
</feature>
<feature type="compositionally biased region" description="Low complexity" evidence="4">
    <location>
        <begin position="521"/>
        <end position="536"/>
    </location>
</feature>
<evidence type="ECO:0000313" key="5">
    <source>
        <dbReference type="Ensembl" id="ENSLACP00000011199.1"/>
    </source>
</evidence>
<feature type="compositionally biased region" description="Low complexity" evidence="4">
    <location>
        <begin position="585"/>
        <end position="597"/>
    </location>
</feature>
<organism evidence="5 6">
    <name type="scientific">Latimeria chalumnae</name>
    <name type="common">Coelacanth</name>
    <dbReference type="NCBI Taxonomy" id="7897"/>
    <lineage>
        <taxon>Eukaryota</taxon>
        <taxon>Metazoa</taxon>
        <taxon>Chordata</taxon>
        <taxon>Craniata</taxon>
        <taxon>Vertebrata</taxon>
        <taxon>Euteleostomi</taxon>
        <taxon>Coelacanthiformes</taxon>
        <taxon>Coelacanthidae</taxon>
        <taxon>Latimeria</taxon>
    </lineage>
</organism>
<dbReference type="InParanoid" id="H3ANH8"/>
<feature type="compositionally biased region" description="Basic residues" evidence="4">
    <location>
        <begin position="501"/>
        <end position="515"/>
    </location>
</feature>
<dbReference type="STRING" id="7897.ENSLACP00000011199"/>
<dbReference type="Ensembl" id="ENSLACT00000011283.1">
    <property type="protein sequence ID" value="ENSLACP00000011199.1"/>
    <property type="gene ID" value="ENSLACG00000009853.1"/>
</dbReference>
<evidence type="ECO:0000256" key="3">
    <source>
        <dbReference type="ARBA" id="ARBA00022833"/>
    </source>
</evidence>
<evidence type="ECO:0000313" key="6">
    <source>
        <dbReference type="Proteomes" id="UP000008672"/>
    </source>
</evidence>
<dbReference type="eggNOG" id="ENOG502QS70">
    <property type="taxonomic scope" value="Eukaryota"/>
</dbReference>
<evidence type="ECO:0000256" key="1">
    <source>
        <dbReference type="ARBA" id="ARBA00022723"/>
    </source>
</evidence>
<reference evidence="5" key="2">
    <citation type="submission" date="2025-08" db="UniProtKB">
        <authorList>
            <consortium name="Ensembl"/>
        </authorList>
    </citation>
    <scope>IDENTIFICATION</scope>
</reference>
<gene>
    <name evidence="5" type="primary">ZNF804B</name>
</gene>
<dbReference type="PANTHER" id="PTHR17614">
    <property type="entry name" value="ZINC FINGER-CONTAINING"/>
    <property type="match status" value="1"/>
</dbReference>
<feature type="compositionally biased region" description="Low complexity" evidence="4">
    <location>
        <begin position="613"/>
        <end position="661"/>
    </location>
</feature>
<dbReference type="FunCoup" id="H3ANH8">
    <property type="interactions" value="512"/>
</dbReference>
<feature type="region of interest" description="Disordered" evidence="4">
    <location>
        <begin position="1"/>
        <end position="25"/>
    </location>
</feature>
<feature type="compositionally biased region" description="Low complexity" evidence="4">
    <location>
        <begin position="550"/>
        <end position="561"/>
    </location>
</feature>
<reference evidence="6" key="1">
    <citation type="submission" date="2011-08" db="EMBL/GenBank/DDBJ databases">
        <title>The draft genome of Latimeria chalumnae.</title>
        <authorList>
            <person name="Di Palma F."/>
            <person name="Alfoldi J."/>
            <person name="Johnson J."/>
            <person name="Berlin A."/>
            <person name="Gnerre S."/>
            <person name="Jaffe D."/>
            <person name="MacCallum I."/>
            <person name="Young S."/>
            <person name="Walker B.J."/>
            <person name="Lander E."/>
            <person name="Lindblad-Toh K."/>
        </authorList>
    </citation>
    <scope>NUCLEOTIDE SEQUENCE [LARGE SCALE GENOMIC DNA]</scope>
    <source>
        <strain evidence="6">Wild caught</strain>
    </source>
</reference>
<feature type="compositionally biased region" description="Basic and acidic residues" evidence="4">
    <location>
        <begin position="814"/>
        <end position="832"/>
    </location>
</feature>
<feature type="compositionally biased region" description="Basic and acidic residues" evidence="4">
    <location>
        <begin position="456"/>
        <end position="474"/>
    </location>
</feature>
<dbReference type="AlphaFoldDB" id="H3ANH8"/>
<keyword evidence="3" id="KW-0862">Zinc</keyword>
<keyword evidence="6" id="KW-1185">Reference proteome</keyword>